<protein>
    <submittedName>
        <fullName evidence="1">Uncharacterized protein</fullName>
    </submittedName>
</protein>
<sequence length="74" mass="8800">MRGVYLEGPGEVEIPLTDSSILYYHALHWRPWMKRLKCVLLPKLLLKSKPKRRMMFYKVPQLFPTPMSPCQLKI</sequence>
<evidence type="ECO:0000313" key="1">
    <source>
        <dbReference type="EMBL" id="KAL0455872.1"/>
    </source>
</evidence>
<name>A0AAW2XPA3_9LAMI</name>
<accession>A0AAW2XPA3</accession>
<reference evidence="1" key="2">
    <citation type="journal article" date="2024" name="Plant">
        <title>Genomic evolution and insights into agronomic trait innovations of Sesamum species.</title>
        <authorList>
            <person name="Miao H."/>
            <person name="Wang L."/>
            <person name="Qu L."/>
            <person name="Liu H."/>
            <person name="Sun Y."/>
            <person name="Le M."/>
            <person name="Wang Q."/>
            <person name="Wei S."/>
            <person name="Zheng Y."/>
            <person name="Lin W."/>
            <person name="Duan Y."/>
            <person name="Cao H."/>
            <person name="Xiong S."/>
            <person name="Wang X."/>
            <person name="Wei L."/>
            <person name="Li C."/>
            <person name="Ma Q."/>
            <person name="Ju M."/>
            <person name="Zhao R."/>
            <person name="Li G."/>
            <person name="Mu C."/>
            <person name="Tian Q."/>
            <person name="Mei H."/>
            <person name="Zhang T."/>
            <person name="Gao T."/>
            <person name="Zhang H."/>
        </authorList>
    </citation>
    <scope>NUCLEOTIDE SEQUENCE</scope>
    <source>
        <strain evidence="1">KEN1</strain>
    </source>
</reference>
<comment type="caution">
    <text evidence="1">The sequence shown here is derived from an EMBL/GenBank/DDBJ whole genome shotgun (WGS) entry which is preliminary data.</text>
</comment>
<organism evidence="1">
    <name type="scientific">Sesamum latifolium</name>
    <dbReference type="NCBI Taxonomy" id="2727402"/>
    <lineage>
        <taxon>Eukaryota</taxon>
        <taxon>Viridiplantae</taxon>
        <taxon>Streptophyta</taxon>
        <taxon>Embryophyta</taxon>
        <taxon>Tracheophyta</taxon>
        <taxon>Spermatophyta</taxon>
        <taxon>Magnoliopsida</taxon>
        <taxon>eudicotyledons</taxon>
        <taxon>Gunneridae</taxon>
        <taxon>Pentapetalae</taxon>
        <taxon>asterids</taxon>
        <taxon>lamiids</taxon>
        <taxon>Lamiales</taxon>
        <taxon>Pedaliaceae</taxon>
        <taxon>Sesamum</taxon>
    </lineage>
</organism>
<dbReference type="AlphaFoldDB" id="A0AAW2XPA3"/>
<gene>
    <name evidence="1" type="ORF">Slati_0926400</name>
</gene>
<reference evidence="1" key="1">
    <citation type="submission" date="2020-06" db="EMBL/GenBank/DDBJ databases">
        <authorList>
            <person name="Li T."/>
            <person name="Hu X."/>
            <person name="Zhang T."/>
            <person name="Song X."/>
            <person name="Zhang H."/>
            <person name="Dai N."/>
            <person name="Sheng W."/>
            <person name="Hou X."/>
            <person name="Wei L."/>
        </authorList>
    </citation>
    <scope>NUCLEOTIDE SEQUENCE</scope>
    <source>
        <strain evidence="1">KEN1</strain>
        <tissue evidence="1">Leaf</tissue>
    </source>
</reference>
<dbReference type="EMBL" id="JACGWN010000003">
    <property type="protein sequence ID" value="KAL0455872.1"/>
    <property type="molecule type" value="Genomic_DNA"/>
</dbReference>
<proteinExistence type="predicted"/>